<reference evidence="2 3" key="2">
    <citation type="journal article" date="2021" name="Curr. Genet.">
        <title>Genetic response to nitrogen starvation in the aggressive Eucalyptus foliar pathogen Teratosphaeria destructans.</title>
        <authorList>
            <person name="Havenga M."/>
            <person name="Wingfield B.D."/>
            <person name="Wingfield M.J."/>
            <person name="Dreyer L.L."/>
            <person name="Roets F."/>
            <person name="Aylward J."/>
        </authorList>
    </citation>
    <scope>NUCLEOTIDE SEQUENCE [LARGE SCALE GENOMIC DNA]</scope>
    <source>
        <strain evidence="2">CMW44962</strain>
    </source>
</reference>
<name>A0A9W7SRQ6_9PEZI</name>
<gene>
    <name evidence="2" type="ORF">Tdes44962_MAKER09730</name>
</gene>
<feature type="compositionally biased region" description="Polar residues" evidence="1">
    <location>
        <begin position="80"/>
        <end position="92"/>
    </location>
</feature>
<evidence type="ECO:0000313" key="2">
    <source>
        <dbReference type="EMBL" id="KAH9827387.1"/>
    </source>
</evidence>
<protein>
    <submittedName>
        <fullName evidence="2">Uncharacterized protein</fullName>
    </submittedName>
</protein>
<feature type="compositionally biased region" description="Basic and acidic residues" evidence="1">
    <location>
        <begin position="119"/>
        <end position="128"/>
    </location>
</feature>
<proteinExistence type="predicted"/>
<evidence type="ECO:0000256" key="1">
    <source>
        <dbReference type="SAM" id="MobiDB-lite"/>
    </source>
</evidence>
<reference evidence="2 3" key="1">
    <citation type="journal article" date="2018" name="IMA Fungus">
        <title>IMA Genome-F 10: Nine draft genome sequences of Claviceps purpurea s.lat., including C. arundinis, C. humidiphila, and C. cf. spartinae, pseudomolecules for the pitch canker pathogen Fusarium circinatum, draft genome of Davidsoniella eucalypti, Grosmannia galeiformis, Quambalaria eucalypti, and Teratosphaeria destructans.</title>
        <authorList>
            <person name="Wingfield B.D."/>
            <person name="Liu M."/>
            <person name="Nguyen H.D."/>
            <person name="Lane F.A."/>
            <person name="Morgan S.W."/>
            <person name="De Vos L."/>
            <person name="Wilken P.M."/>
            <person name="Duong T.A."/>
            <person name="Aylward J."/>
            <person name="Coetzee M.P."/>
            <person name="Dadej K."/>
            <person name="De Beer Z.W."/>
            <person name="Findlay W."/>
            <person name="Havenga M."/>
            <person name="Kolarik M."/>
            <person name="Menzies J.G."/>
            <person name="Naidoo K."/>
            <person name="Pochopski O."/>
            <person name="Shoukouhi P."/>
            <person name="Santana Q.C."/>
            <person name="Seifert K.A."/>
            <person name="Soal N."/>
            <person name="Steenkamp E.T."/>
            <person name="Tatham C.T."/>
            <person name="van der Nest M.A."/>
            <person name="Wingfield M.J."/>
        </authorList>
    </citation>
    <scope>NUCLEOTIDE SEQUENCE [LARGE SCALE GENOMIC DNA]</scope>
    <source>
        <strain evidence="2">CMW44962</strain>
    </source>
</reference>
<organism evidence="2 3">
    <name type="scientific">Teratosphaeria destructans</name>
    <dbReference type="NCBI Taxonomy" id="418781"/>
    <lineage>
        <taxon>Eukaryota</taxon>
        <taxon>Fungi</taxon>
        <taxon>Dikarya</taxon>
        <taxon>Ascomycota</taxon>
        <taxon>Pezizomycotina</taxon>
        <taxon>Dothideomycetes</taxon>
        <taxon>Dothideomycetidae</taxon>
        <taxon>Mycosphaerellales</taxon>
        <taxon>Teratosphaeriaceae</taxon>
        <taxon>Teratosphaeria</taxon>
    </lineage>
</organism>
<evidence type="ECO:0000313" key="3">
    <source>
        <dbReference type="Proteomes" id="UP001138500"/>
    </source>
</evidence>
<dbReference type="AlphaFoldDB" id="A0A9W7SRQ6"/>
<dbReference type="EMBL" id="RIBY02001884">
    <property type="protein sequence ID" value="KAH9827387.1"/>
    <property type="molecule type" value="Genomic_DNA"/>
</dbReference>
<dbReference type="Proteomes" id="UP001138500">
    <property type="component" value="Unassembled WGS sequence"/>
</dbReference>
<comment type="caution">
    <text evidence="2">The sequence shown here is derived from an EMBL/GenBank/DDBJ whole genome shotgun (WGS) entry which is preliminary data.</text>
</comment>
<sequence length="137" mass="14863">MGSCPQAEIHADEEYQPSKHRPPTQILTNRYPHKISRSTQSPDVTLLRPFKSPVAGCAGAAASRFSKSTSIGSDEDPPGNLNTRAHHSSTFDSARRAVSTALSRATLVTAIRRTLGIPDRSRHARPDFPPHLPTSSI</sequence>
<accession>A0A9W7SRQ6</accession>
<feature type="region of interest" description="Disordered" evidence="1">
    <location>
        <begin position="1"/>
        <end position="93"/>
    </location>
</feature>
<keyword evidence="3" id="KW-1185">Reference proteome</keyword>
<feature type="region of interest" description="Disordered" evidence="1">
    <location>
        <begin position="118"/>
        <end position="137"/>
    </location>
</feature>